<organism evidence="2 3">
    <name type="scientific">Laccaria amethystina LaAM-08-1</name>
    <dbReference type="NCBI Taxonomy" id="1095629"/>
    <lineage>
        <taxon>Eukaryota</taxon>
        <taxon>Fungi</taxon>
        <taxon>Dikarya</taxon>
        <taxon>Basidiomycota</taxon>
        <taxon>Agaricomycotina</taxon>
        <taxon>Agaricomycetes</taxon>
        <taxon>Agaricomycetidae</taxon>
        <taxon>Agaricales</taxon>
        <taxon>Agaricineae</taxon>
        <taxon>Hydnangiaceae</taxon>
        <taxon>Laccaria</taxon>
    </lineage>
</organism>
<proteinExistence type="predicted"/>
<gene>
    <name evidence="2" type="ORF">K443DRAFT_107205</name>
</gene>
<feature type="non-terminal residue" evidence="2">
    <location>
        <position position="601"/>
    </location>
</feature>
<keyword evidence="1" id="KW-1133">Transmembrane helix</keyword>
<keyword evidence="3" id="KW-1185">Reference proteome</keyword>
<feature type="transmembrane region" description="Helical" evidence="1">
    <location>
        <begin position="16"/>
        <end position="34"/>
    </location>
</feature>
<keyword evidence="1" id="KW-0812">Transmembrane</keyword>
<dbReference type="HOGENOM" id="CLU_026866_0_0_1"/>
<dbReference type="Proteomes" id="UP000054477">
    <property type="component" value="Unassembled WGS sequence"/>
</dbReference>
<evidence type="ECO:0000256" key="1">
    <source>
        <dbReference type="SAM" id="Phobius"/>
    </source>
</evidence>
<evidence type="ECO:0000313" key="3">
    <source>
        <dbReference type="Proteomes" id="UP000054477"/>
    </source>
</evidence>
<protein>
    <submittedName>
        <fullName evidence="2">Uncharacterized protein</fullName>
    </submittedName>
</protein>
<accession>A0A0C9XJW3</accession>
<reference evidence="3" key="2">
    <citation type="submission" date="2015-01" db="EMBL/GenBank/DDBJ databases">
        <title>Evolutionary Origins and Diversification of the Mycorrhizal Mutualists.</title>
        <authorList>
            <consortium name="DOE Joint Genome Institute"/>
            <consortium name="Mycorrhizal Genomics Consortium"/>
            <person name="Kohler A."/>
            <person name="Kuo A."/>
            <person name="Nagy L.G."/>
            <person name="Floudas D."/>
            <person name="Copeland A."/>
            <person name="Barry K.W."/>
            <person name="Cichocki N."/>
            <person name="Veneault-Fourrey C."/>
            <person name="LaButti K."/>
            <person name="Lindquist E.A."/>
            <person name="Lipzen A."/>
            <person name="Lundell T."/>
            <person name="Morin E."/>
            <person name="Murat C."/>
            <person name="Riley R."/>
            <person name="Ohm R."/>
            <person name="Sun H."/>
            <person name="Tunlid A."/>
            <person name="Henrissat B."/>
            <person name="Grigoriev I.V."/>
            <person name="Hibbett D.S."/>
            <person name="Martin F."/>
        </authorList>
    </citation>
    <scope>NUCLEOTIDE SEQUENCE [LARGE SCALE GENOMIC DNA]</scope>
    <source>
        <strain evidence="3">LaAM-08-1</strain>
    </source>
</reference>
<dbReference type="OrthoDB" id="3208378at2759"/>
<dbReference type="AlphaFoldDB" id="A0A0C9XJW3"/>
<sequence>VSRIFSISYLKKAVPFVLHFLLTILVAFVTLYLIDSSGGNRIYNLDHRRPQFVDLDGGKTTGGIKSYRPLQSDITTALSIAASATPSATRAAAACWAGKLLWRCAFMFMEKGEITIAGFSKVVDGGITTLLWPRDVANRKNVFLVYLIIFTCFGMDYISSILTGSVTWQPTFIVVGGFVPVVNITEGAAGGDISAYRNESVIVSDAIERGAALALVSWGNLNTNSSYLTLPSNLTRRAIIQWADTQTIQLLPINSTLDTIRLPYFKVDTFKYIADPEAVLSSQQKSLLNDSSIYNPYIKDQGLAAFLPDASWGSGSSPNLPDPTNISESRILSIRVLSPTDQNCTSPYPDSFIPSNINFYLTLTTNSTRYSCFAFANVTYTAGGADCQNCKIVSPAVVEGNIDDKNLQPVPDPLTVEALAIAPSVGTHTLLTVFADVTTDVSTPLNSLAIEFVSRAYQSAWSSLVLTLGYIGPNNQTSVSFALPASHPTVTRWRVYVWAGLQLGLLLCGITFAYWQSHFRHPWFSDPTMIAFQLDTARIFQQGAVANPKDPWDPDAEPPAGRLQLEDYDHQRPGQPRAVTLIQRNVKYTELTDMEMKPFTP</sequence>
<dbReference type="EMBL" id="KN838720">
    <property type="protein sequence ID" value="KIJ96462.1"/>
    <property type="molecule type" value="Genomic_DNA"/>
</dbReference>
<reference evidence="2 3" key="1">
    <citation type="submission" date="2014-04" db="EMBL/GenBank/DDBJ databases">
        <authorList>
            <consortium name="DOE Joint Genome Institute"/>
            <person name="Kuo A."/>
            <person name="Kohler A."/>
            <person name="Nagy L.G."/>
            <person name="Floudas D."/>
            <person name="Copeland A."/>
            <person name="Barry K.W."/>
            <person name="Cichocki N."/>
            <person name="Veneault-Fourrey C."/>
            <person name="LaButti K."/>
            <person name="Lindquist E.A."/>
            <person name="Lipzen A."/>
            <person name="Lundell T."/>
            <person name="Morin E."/>
            <person name="Murat C."/>
            <person name="Sun H."/>
            <person name="Tunlid A."/>
            <person name="Henrissat B."/>
            <person name="Grigoriev I.V."/>
            <person name="Hibbett D.S."/>
            <person name="Martin F."/>
            <person name="Nordberg H.P."/>
            <person name="Cantor M.N."/>
            <person name="Hua S.X."/>
        </authorList>
    </citation>
    <scope>NUCLEOTIDE SEQUENCE [LARGE SCALE GENOMIC DNA]</scope>
    <source>
        <strain evidence="2 3">LaAM-08-1</strain>
    </source>
</reference>
<keyword evidence="1" id="KW-0472">Membrane</keyword>
<name>A0A0C9XJW3_9AGAR</name>
<dbReference type="STRING" id="1095629.A0A0C9XJW3"/>
<evidence type="ECO:0000313" key="2">
    <source>
        <dbReference type="EMBL" id="KIJ96462.1"/>
    </source>
</evidence>
<feature type="transmembrane region" description="Helical" evidence="1">
    <location>
        <begin position="143"/>
        <end position="162"/>
    </location>
</feature>